<accession>C9MNL8</accession>
<organism evidence="1 2">
    <name type="scientific">Prevotella veroralis F0319</name>
    <dbReference type="NCBI Taxonomy" id="649761"/>
    <lineage>
        <taxon>Bacteria</taxon>
        <taxon>Pseudomonadati</taxon>
        <taxon>Bacteroidota</taxon>
        <taxon>Bacteroidia</taxon>
        <taxon>Bacteroidales</taxon>
        <taxon>Prevotellaceae</taxon>
        <taxon>Prevotella</taxon>
    </lineage>
</organism>
<proteinExistence type="predicted"/>
<gene>
    <name evidence="1" type="ORF">HMPREF0973_01205</name>
</gene>
<sequence length="39" mass="4718">MYITNVFKRMNILCTYQSYFCKCKPKMVLTPYILYIATN</sequence>
<protein>
    <submittedName>
        <fullName evidence="1">Uncharacterized protein</fullName>
    </submittedName>
</protein>
<comment type="caution">
    <text evidence="1">The sequence shown here is derived from an EMBL/GenBank/DDBJ whole genome shotgun (WGS) entry which is preliminary data.</text>
</comment>
<name>C9MNL8_9BACT</name>
<reference evidence="1 2" key="1">
    <citation type="submission" date="2009-09" db="EMBL/GenBank/DDBJ databases">
        <authorList>
            <person name="Weinstock G."/>
            <person name="Sodergren E."/>
            <person name="Clifton S."/>
            <person name="Fulton L."/>
            <person name="Fulton B."/>
            <person name="Courtney L."/>
            <person name="Fronick C."/>
            <person name="Harrison M."/>
            <person name="Strong C."/>
            <person name="Farmer C."/>
            <person name="Delahaunty K."/>
            <person name="Markovic C."/>
            <person name="Hall O."/>
            <person name="Minx P."/>
            <person name="Tomlinson C."/>
            <person name="Mitreva M."/>
            <person name="Nelson J."/>
            <person name="Hou S."/>
            <person name="Wollam A."/>
            <person name="Pepin K.H."/>
            <person name="Johnson M."/>
            <person name="Bhonagiri V."/>
            <person name="Nash W.E."/>
            <person name="Warren W."/>
            <person name="Chinwalla A."/>
            <person name="Mardis E.R."/>
            <person name="Wilson R.K."/>
        </authorList>
    </citation>
    <scope>NUCLEOTIDE SEQUENCE [LARGE SCALE GENOMIC DNA]</scope>
    <source>
        <strain evidence="1 2">F0319</strain>
    </source>
</reference>
<evidence type="ECO:0000313" key="1">
    <source>
        <dbReference type="EMBL" id="EEX18671.1"/>
    </source>
</evidence>
<keyword evidence="2" id="KW-1185">Reference proteome</keyword>
<dbReference type="STRING" id="649761.HMPREF0973_01205"/>
<dbReference type="HOGENOM" id="CLU_3314950_0_0_10"/>
<dbReference type="Proteomes" id="UP000003327">
    <property type="component" value="Unassembled WGS sequence"/>
</dbReference>
<evidence type="ECO:0000313" key="2">
    <source>
        <dbReference type="Proteomes" id="UP000003327"/>
    </source>
</evidence>
<dbReference type="EMBL" id="ACVA01000031">
    <property type="protein sequence ID" value="EEX18671.1"/>
    <property type="molecule type" value="Genomic_DNA"/>
</dbReference>
<dbReference type="AlphaFoldDB" id="C9MNL8"/>